<reference evidence="4" key="1">
    <citation type="submission" date="2019-08" db="EMBL/GenBank/DDBJ databases">
        <title>Arthrobacter sp. nov., isolated from plateau pika and Tibetan wild ass.</title>
        <authorList>
            <person name="Ge Y."/>
        </authorList>
    </citation>
    <scope>NUCLEOTIDE SEQUENCE [LARGE SCALE GENOMIC DNA]</scope>
    <source>
        <strain evidence="4">HF-1365</strain>
    </source>
</reference>
<comment type="caution">
    <text evidence="3">The sequence shown here is derived from an EMBL/GenBank/DDBJ whole genome shotgun (WGS) entry which is preliminary data.</text>
</comment>
<accession>A0A7K0G866</accession>
<dbReference type="Pfam" id="PF00675">
    <property type="entry name" value="Peptidase_M16"/>
    <property type="match status" value="1"/>
</dbReference>
<dbReference type="InterPro" id="IPR007863">
    <property type="entry name" value="Peptidase_M16_C"/>
</dbReference>
<dbReference type="SUPFAM" id="SSF63411">
    <property type="entry name" value="LuxS/MPP-like metallohydrolase"/>
    <property type="match status" value="4"/>
</dbReference>
<dbReference type="GO" id="GO:0046872">
    <property type="term" value="F:metal ion binding"/>
    <property type="evidence" value="ECO:0007669"/>
    <property type="project" value="InterPro"/>
</dbReference>
<feature type="compositionally biased region" description="Low complexity" evidence="1">
    <location>
        <begin position="540"/>
        <end position="550"/>
    </location>
</feature>
<feature type="region of interest" description="Disordered" evidence="1">
    <location>
        <begin position="1"/>
        <end position="20"/>
    </location>
</feature>
<dbReference type="GO" id="GO:0016485">
    <property type="term" value="P:protein processing"/>
    <property type="evidence" value="ECO:0007669"/>
    <property type="project" value="TreeGrafter"/>
</dbReference>
<dbReference type="AlphaFoldDB" id="A0A7K0G866"/>
<dbReference type="Pfam" id="PF08367">
    <property type="entry name" value="M16C_assoc"/>
    <property type="match status" value="1"/>
</dbReference>
<name>A0A7K0G866_9ACTN</name>
<dbReference type="Proteomes" id="UP000470010">
    <property type="component" value="Unassembled WGS sequence"/>
</dbReference>
<dbReference type="Pfam" id="PF22516">
    <property type="entry name" value="PreP_C"/>
    <property type="match status" value="1"/>
</dbReference>
<evidence type="ECO:0000313" key="3">
    <source>
        <dbReference type="EMBL" id="MRX79196.1"/>
    </source>
</evidence>
<feature type="compositionally biased region" description="Polar residues" evidence="1">
    <location>
        <begin position="1"/>
        <end position="13"/>
    </location>
</feature>
<organism evidence="3 4">
    <name type="scientific">Enorma shizhengliae</name>
    <dbReference type="NCBI Taxonomy" id="2606615"/>
    <lineage>
        <taxon>Bacteria</taxon>
        <taxon>Bacillati</taxon>
        <taxon>Actinomycetota</taxon>
        <taxon>Coriobacteriia</taxon>
        <taxon>Coriobacteriales</taxon>
        <taxon>Coriobacteriaceae</taxon>
        <taxon>Enorma</taxon>
    </lineage>
</organism>
<evidence type="ECO:0000259" key="2">
    <source>
        <dbReference type="SMART" id="SM01264"/>
    </source>
</evidence>
<feature type="region of interest" description="Disordered" evidence="1">
    <location>
        <begin position="515"/>
        <end position="555"/>
    </location>
</feature>
<keyword evidence="4" id="KW-1185">Reference proteome</keyword>
<dbReference type="PANTHER" id="PTHR43016">
    <property type="entry name" value="PRESEQUENCE PROTEASE"/>
    <property type="match status" value="1"/>
</dbReference>
<dbReference type="InterPro" id="IPR011765">
    <property type="entry name" value="Pept_M16_N"/>
</dbReference>
<sequence length="1055" mass="114657">MEPETTPSENNPQAAETANPRAAAAALLAPGTTTCGFTVTHVETIDELDADAYVLFHHASGARLLYLACDDENKAFSIGFKTPPANSTGVFHILEHSVLDGSEKFPLKEPFVELIKGSMQTFLNAMTYPDKTVYPVASTNEQDLLNLMDVYMDAVLNPAIYTKRAVFEQEGWHYELDVPEGKPLAEGMLRYNGVVFNEMKGALSDPMSVLDDAVGAALFPDTAYAFESGGDPRVIPELTYEEFLDTHARHYNLANSYLTLYGDFADVRRELAFLDERYLSQENAAGRRIAAERAAGARPAALAPNPLAMQEPTVCDYKRIEMQTTPENALVGMGYVIGQALDTFRTVAADVLFDAILGSNEAPVKKAIIAAGLGGNVTSYTSSACQQPYELIILQNARPQAAQEFRNVIEDTCRDLVEHGVPRDRLEAVISSNEYALRQRDYGMSDGVVLACEALSTWLYDDDAATDALKYADTYAALREALDGPFFEDLLRELVLESNHCALVELVPVGAGSGEDAADAPGADDNAGNAPSSSEGAATGSADFAGSAEAAGGGSDAADTEAAKLANIKASMSTSELQAILDDVAELRRQQEAEDAPEDRAKLPRLHVEDICDARPDPACTLDDAAPILCLRHSIPTRRLAYALTYFDLTHVSYAELPYVKVLCRLMQQLPTAQHTAAELDSFIGSNLGFLTFTTEVFQQPNWKLARPVLLVSAGALSEKIDALASIPREVWAETIFEDTDRMRDVLTQLKIGMEQTFITAGHQAALGRALSYVSPAAVISEQLGGVDFYRFLRDLLDHFDERTGELCDKLRELQQRIFTSTGTVASFTGSDEDYARYWAAAGTLGLAPRTAPAKELYVPMPEDKHEAFVIPSDVCYLGQSTDPRALGIATDGSWGVAANALSYGYLWNEIRVKGGAYGCGFRAAADRQLAFYTYRDPAIDPSIDRIAGAGAWLGELDTDRDTFEGYIVSTVSSNDAPVKPYALTKRINGAYFSKRTPGYREQLRSEMLATTPERLRELGSDVAQVAEKAPRCVFGGREIIEASNAGWNVVDLLG</sequence>
<dbReference type="InterPro" id="IPR013578">
    <property type="entry name" value="Peptidase_M16C_assoc"/>
</dbReference>
<gene>
    <name evidence="3" type="ORF">GJE22_01010</name>
</gene>
<feature type="domain" description="Peptidase M16C associated" evidence="2">
    <location>
        <begin position="538"/>
        <end position="796"/>
    </location>
</feature>
<dbReference type="PANTHER" id="PTHR43016:SF13">
    <property type="entry name" value="PRESEQUENCE PROTEASE, MITOCHONDRIAL"/>
    <property type="match status" value="1"/>
</dbReference>
<evidence type="ECO:0000313" key="4">
    <source>
        <dbReference type="Proteomes" id="UP000470010"/>
    </source>
</evidence>
<evidence type="ECO:0000256" key="1">
    <source>
        <dbReference type="SAM" id="MobiDB-lite"/>
    </source>
</evidence>
<dbReference type="Gene3D" id="3.30.830.10">
    <property type="entry name" value="Metalloenzyme, LuxS/M16 peptidase-like"/>
    <property type="match status" value="4"/>
</dbReference>
<dbReference type="RefSeq" id="WP_144687344.1">
    <property type="nucleotide sequence ID" value="NZ_VLLQ01000001.1"/>
</dbReference>
<dbReference type="EMBL" id="VTFZ01000001">
    <property type="protein sequence ID" value="MRX79196.1"/>
    <property type="molecule type" value="Genomic_DNA"/>
</dbReference>
<dbReference type="InterPro" id="IPR055130">
    <property type="entry name" value="PreP_C"/>
</dbReference>
<dbReference type="Pfam" id="PF05193">
    <property type="entry name" value="Peptidase_M16_C"/>
    <property type="match status" value="1"/>
</dbReference>
<dbReference type="GO" id="GO:0004222">
    <property type="term" value="F:metalloendopeptidase activity"/>
    <property type="evidence" value="ECO:0007669"/>
    <property type="project" value="TreeGrafter"/>
</dbReference>
<proteinExistence type="predicted"/>
<dbReference type="InterPro" id="IPR011249">
    <property type="entry name" value="Metalloenz_LuxS/M16"/>
</dbReference>
<feature type="compositionally biased region" description="Low complexity" evidence="1">
    <location>
        <begin position="519"/>
        <end position="531"/>
    </location>
</feature>
<dbReference type="SMART" id="SM01264">
    <property type="entry name" value="M16C_associated"/>
    <property type="match status" value="1"/>
</dbReference>
<protein>
    <submittedName>
        <fullName evidence="3">Peptidase M16</fullName>
    </submittedName>
</protein>